<feature type="transmembrane region" description="Helical" evidence="6">
    <location>
        <begin position="80"/>
        <end position="100"/>
    </location>
</feature>
<feature type="transmembrane region" description="Helical" evidence="6">
    <location>
        <begin position="242"/>
        <end position="264"/>
    </location>
</feature>
<feature type="transmembrane region" description="Helical" evidence="6">
    <location>
        <begin position="187"/>
        <end position="204"/>
    </location>
</feature>
<evidence type="ECO:0000256" key="1">
    <source>
        <dbReference type="ARBA" id="ARBA00004651"/>
    </source>
</evidence>
<keyword evidence="5 6" id="KW-0472">Membrane</keyword>
<feature type="transmembrane region" description="Helical" evidence="6">
    <location>
        <begin position="134"/>
        <end position="150"/>
    </location>
</feature>
<dbReference type="InterPro" id="IPR037185">
    <property type="entry name" value="EmrE-like"/>
</dbReference>
<feature type="transmembrane region" description="Helical" evidence="6">
    <location>
        <begin position="210"/>
        <end position="230"/>
    </location>
</feature>
<sequence length="299" mass="32970">MYRCIMMVGLRKVMNDAIKGILILFAITFLWGTSFPVIKIVVNDHSPFIYTGFRALFGSTMLVPILIFDIAKNGLDKNSIKAGILTGIMYSLGIFFQGWGTQYTSASNSAFLTSTSVIIVLVIETLLKKKFSKEVALAGLGAVIGVYLLTDTSGDLTTGDLLVLVSALFWSLQILFISYLKFDNYNQFVSVMLLFPLVFLLSLLRKDYSASLALSSVIWLAYLGIVVGVLSSYGQVVGQRKVSASISAIIYQMEPLFAYALSYLFLGESYSLKKGLGAIIIFMSCLYASYYKVKKESQV</sequence>
<evidence type="ECO:0000256" key="6">
    <source>
        <dbReference type="SAM" id="Phobius"/>
    </source>
</evidence>
<dbReference type="PANTHER" id="PTHR42920:SF5">
    <property type="entry name" value="EAMA DOMAIN-CONTAINING PROTEIN"/>
    <property type="match status" value="1"/>
</dbReference>
<dbReference type="SUPFAM" id="SSF103481">
    <property type="entry name" value="Multidrug resistance efflux transporter EmrE"/>
    <property type="match status" value="2"/>
</dbReference>
<gene>
    <name evidence="8" type="ORF">ENO04_00800</name>
</gene>
<accession>A0A7C1IHF6</accession>
<evidence type="ECO:0000256" key="3">
    <source>
        <dbReference type="ARBA" id="ARBA00022692"/>
    </source>
</evidence>
<keyword evidence="3 6" id="KW-0812">Transmembrane</keyword>
<proteinExistence type="predicted"/>
<dbReference type="InterPro" id="IPR000620">
    <property type="entry name" value="EamA_dom"/>
</dbReference>
<evidence type="ECO:0000259" key="7">
    <source>
        <dbReference type="Pfam" id="PF00892"/>
    </source>
</evidence>
<feature type="domain" description="EamA" evidence="7">
    <location>
        <begin position="158"/>
        <end position="288"/>
    </location>
</feature>
<dbReference type="EMBL" id="DSDY01000030">
    <property type="protein sequence ID" value="HDS10152.1"/>
    <property type="molecule type" value="Genomic_DNA"/>
</dbReference>
<evidence type="ECO:0000256" key="2">
    <source>
        <dbReference type="ARBA" id="ARBA00022475"/>
    </source>
</evidence>
<evidence type="ECO:0000256" key="5">
    <source>
        <dbReference type="ARBA" id="ARBA00023136"/>
    </source>
</evidence>
<name>A0A7C1IHF6_9CREN</name>
<reference evidence="8" key="1">
    <citation type="journal article" date="2020" name="mSystems">
        <title>Genome- and Community-Level Interaction Insights into Carbon Utilization and Element Cycling Functions of Hydrothermarchaeota in Hydrothermal Sediment.</title>
        <authorList>
            <person name="Zhou Z."/>
            <person name="Liu Y."/>
            <person name="Xu W."/>
            <person name="Pan J."/>
            <person name="Luo Z.H."/>
            <person name="Li M."/>
        </authorList>
    </citation>
    <scope>NUCLEOTIDE SEQUENCE [LARGE SCALE GENOMIC DNA]</scope>
    <source>
        <strain evidence="8">SpSt-123</strain>
    </source>
</reference>
<comment type="caution">
    <text evidence="8">The sequence shown here is derived from an EMBL/GenBank/DDBJ whole genome shotgun (WGS) entry which is preliminary data.</text>
</comment>
<dbReference type="AlphaFoldDB" id="A0A7C1IHF6"/>
<dbReference type="PANTHER" id="PTHR42920">
    <property type="entry name" value="OS03G0707200 PROTEIN-RELATED"/>
    <property type="match status" value="1"/>
</dbReference>
<dbReference type="GO" id="GO:0005886">
    <property type="term" value="C:plasma membrane"/>
    <property type="evidence" value="ECO:0007669"/>
    <property type="project" value="UniProtKB-SubCell"/>
</dbReference>
<feature type="transmembrane region" description="Helical" evidence="6">
    <location>
        <begin position="48"/>
        <end position="68"/>
    </location>
</feature>
<feature type="transmembrane region" description="Helical" evidence="6">
    <location>
        <begin position="21"/>
        <end position="42"/>
    </location>
</feature>
<feature type="domain" description="EamA" evidence="7">
    <location>
        <begin position="19"/>
        <end position="150"/>
    </location>
</feature>
<organism evidence="8">
    <name type="scientific">Fervidicoccus fontis</name>
    <dbReference type="NCBI Taxonomy" id="683846"/>
    <lineage>
        <taxon>Archaea</taxon>
        <taxon>Thermoproteota</taxon>
        <taxon>Thermoprotei</taxon>
        <taxon>Fervidicoccales</taxon>
        <taxon>Fervidicoccaceae</taxon>
        <taxon>Fervidicoccus</taxon>
    </lineage>
</organism>
<feature type="transmembrane region" description="Helical" evidence="6">
    <location>
        <begin position="162"/>
        <end position="180"/>
    </location>
</feature>
<keyword evidence="4 6" id="KW-1133">Transmembrane helix</keyword>
<evidence type="ECO:0000313" key="8">
    <source>
        <dbReference type="EMBL" id="HDS10152.1"/>
    </source>
</evidence>
<feature type="transmembrane region" description="Helical" evidence="6">
    <location>
        <begin position="106"/>
        <end position="127"/>
    </location>
</feature>
<keyword evidence="2" id="KW-1003">Cell membrane</keyword>
<dbReference type="InterPro" id="IPR051258">
    <property type="entry name" value="Diverse_Substrate_Transporter"/>
</dbReference>
<comment type="subcellular location">
    <subcellularLocation>
        <location evidence="1">Cell membrane</location>
        <topology evidence="1">Multi-pass membrane protein</topology>
    </subcellularLocation>
</comment>
<protein>
    <submittedName>
        <fullName evidence="8">DMT family transporter</fullName>
    </submittedName>
</protein>
<dbReference type="Pfam" id="PF00892">
    <property type="entry name" value="EamA"/>
    <property type="match status" value="2"/>
</dbReference>
<feature type="transmembrane region" description="Helical" evidence="6">
    <location>
        <begin position="276"/>
        <end position="293"/>
    </location>
</feature>
<evidence type="ECO:0000256" key="4">
    <source>
        <dbReference type="ARBA" id="ARBA00022989"/>
    </source>
</evidence>